<dbReference type="Pfam" id="PF20329">
    <property type="entry name" value="DUF6624"/>
    <property type="match status" value="1"/>
</dbReference>
<accession>A0A8J6PNF5</accession>
<comment type="caution">
    <text evidence="1">The sequence shown here is derived from an EMBL/GenBank/DDBJ whole genome shotgun (WGS) entry which is preliminary data.</text>
</comment>
<protein>
    <recommendedName>
        <fullName evidence="3">Tetratricopeptide repeat protein</fullName>
    </recommendedName>
</protein>
<dbReference type="EMBL" id="JACVEL010000002">
    <property type="protein sequence ID" value="MBC9811583.1"/>
    <property type="molecule type" value="Genomic_DNA"/>
</dbReference>
<evidence type="ECO:0000313" key="2">
    <source>
        <dbReference type="Proteomes" id="UP000652681"/>
    </source>
</evidence>
<name>A0A8J6PNF5_9FLAO</name>
<dbReference type="AlphaFoldDB" id="A0A8J6PNF5"/>
<dbReference type="NCBIfam" id="NF047558">
    <property type="entry name" value="TPR_END_plus"/>
    <property type="match status" value="1"/>
</dbReference>
<dbReference type="Proteomes" id="UP000652681">
    <property type="component" value="Unassembled WGS sequence"/>
</dbReference>
<gene>
    <name evidence="1" type="ORF">H9Y05_03760</name>
</gene>
<dbReference type="RefSeq" id="WP_216713552.1">
    <property type="nucleotide sequence ID" value="NZ_JACVEL010000002.1"/>
</dbReference>
<reference evidence="1" key="1">
    <citation type="submission" date="2020-09" db="EMBL/GenBank/DDBJ databases">
        <title>Taishania pollutisoli gen. nov., sp. nov., Isolated from Tetrabromobisphenol A-Contaminated Soil.</title>
        <authorList>
            <person name="Chen Q."/>
        </authorList>
    </citation>
    <scope>NUCLEOTIDE SEQUENCE</scope>
    <source>
        <strain evidence="1">CZZ-1</strain>
    </source>
</reference>
<evidence type="ECO:0008006" key="3">
    <source>
        <dbReference type="Google" id="ProtNLM"/>
    </source>
</evidence>
<sequence length="331" mass="38174">MKAIVLFILTLTLIEPSRGQKDDLEKYARYITIGDSLYHVKQYKESAKNFQTAFDALDGKAYPNDRYNAACAYTLAGNKKMAFFHLENLATGSVNYSDYDHIIQDPDLNALHKHKRWKQLIQHVKANKDEIEKDYDKPLVALLDSIYNEDQKYRHELPALEEKYGRNSPEVKAHWDIINEKDSLNLIVVKKILDERGWLGPQLISGQGSSTLFLVIQHSDLNTQQQYLPMMREAVKNKNADPGSLALLEDRVALGLGEKQVYGSQIGINNETGTYFVLPLANPDDVDKRRAEVGLMPLNDYVSMFGMTWDLEEYKKQLPELEKYWRKNWNK</sequence>
<evidence type="ECO:0000313" key="1">
    <source>
        <dbReference type="EMBL" id="MBC9811583.1"/>
    </source>
</evidence>
<keyword evidence="2" id="KW-1185">Reference proteome</keyword>
<organism evidence="1 2">
    <name type="scientific">Taishania pollutisoli</name>
    <dbReference type="NCBI Taxonomy" id="2766479"/>
    <lineage>
        <taxon>Bacteria</taxon>
        <taxon>Pseudomonadati</taxon>
        <taxon>Bacteroidota</taxon>
        <taxon>Flavobacteriia</taxon>
        <taxon>Flavobacteriales</taxon>
        <taxon>Crocinitomicaceae</taxon>
        <taxon>Taishania</taxon>
    </lineage>
</organism>
<proteinExistence type="predicted"/>
<dbReference type="InterPro" id="IPR046732">
    <property type="entry name" value="DUF6624"/>
</dbReference>